<evidence type="ECO:0000256" key="3">
    <source>
        <dbReference type="ARBA" id="ARBA00022432"/>
    </source>
</evidence>
<dbReference type="GO" id="GO:0006096">
    <property type="term" value="P:glycolytic process"/>
    <property type="evidence" value="ECO:0007669"/>
    <property type="project" value="UniProtKB-UniRule"/>
</dbReference>
<dbReference type="CDD" id="cd05015">
    <property type="entry name" value="SIS_PGI_1"/>
    <property type="match status" value="1"/>
</dbReference>
<dbReference type="GO" id="GO:0051156">
    <property type="term" value="P:glucose 6-phosphate metabolic process"/>
    <property type="evidence" value="ECO:0007669"/>
    <property type="project" value="TreeGrafter"/>
</dbReference>
<dbReference type="CDD" id="cd05016">
    <property type="entry name" value="SIS_PGI_2"/>
    <property type="match status" value="1"/>
</dbReference>
<dbReference type="InterPro" id="IPR035482">
    <property type="entry name" value="SIS_PGI_2"/>
</dbReference>
<dbReference type="GO" id="GO:0048029">
    <property type="term" value="F:monosaccharide binding"/>
    <property type="evidence" value="ECO:0007669"/>
    <property type="project" value="TreeGrafter"/>
</dbReference>
<comment type="catalytic activity">
    <reaction evidence="7 8 9">
        <text>alpha-D-glucose 6-phosphate = beta-D-fructose 6-phosphate</text>
        <dbReference type="Rhea" id="RHEA:11816"/>
        <dbReference type="ChEBI" id="CHEBI:57634"/>
        <dbReference type="ChEBI" id="CHEBI:58225"/>
        <dbReference type="EC" id="5.3.1.9"/>
    </reaction>
</comment>
<dbReference type="HAMAP" id="MF_00473">
    <property type="entry name" value="G6P_isomerase"/>
    <property type="match status" value="1"/>
</dbReference>
<accession>A0A971M3T0</accession>
<dbReference type="PROSITE" id="PS00174">
    <property type="entry name" value="P_GLUCOSE_ISOMERASE_2"/>
    <property type="match status" value="1"/>
</dbReference>
<evidence type="ECO:0000256" key="1">
    <source>
        <dbReference type="ARBA" id="ARBA00004926"/>
    </source>
</evidence>
<comment type="pathway">
    <text evidence="8">Carbohydrate biosynthesis; gluconeogenesis.</text>
</comment>
<evidence type="ECO:0000256" key="9">
    <source>
        <dbReference type="RuleBase" id="RU000612"/>
    </source>
</evidence>
<keyword evidence="4 8" id="KW-0963">Cytoplasm</keyword>
<dbReference type="EC" id="5.3.1.9" evidence="8"/>
<evidence type="ECO:0000313" key="12">
    <source>
        <dbReference type="Proteomes" id="UP000777265"/>
    </source>
</evidence>
<dbReference type="Gene3D" id="3.40.50.10490">
    <property type="entry name" value="Glucose-6-phosphate isomerase like protein, domain 1"/>
    <property type="match status" value="2"/>
</dbReference>
<dbReference type="PANTHER" id="PTHR11469">
    <property type="entry name" value="GLUCOSE-6-PHOSPHATE ISOMERASE"/>
    <property type="match status" value="1"/>
</dbReference>
<dbReference type="AlphaFoldDB" id="A0A971M3T0"/>
<protein>
    <recommendedName>
        <fullName evidence="8">Glucose-6-phosphate isomerase</fullName>
        <shortName evidence="8">GPI</shortName>
        <ecNumber evidence="8">5.3.1.9</ecNumber>
    </recommendedName>
    <alternativeName>
        <fullName evidence="8">Phosphoglucose isomerase</fullName>
        <shortName evidence="8">PGI</shortName>
    </alternativeName>
    <alternativeName>
        <fullName evidence="8">Phosphohexose isomerase</fullName>
        <shortName evidence="8">PHI</shortName>
    </alternativeName>
</protein>
<dbReference type="Proteomes" id="UP000777265">
    <property type="component" value="Unassembled WGS sequence"/>
</dbReference>
<comment type="caution">
    <text evidence="11">The sequence shown here is derived from an EMBL/GenBank/DDBJ whole genome shotgun (WGS) entry which is preliminary data.</text>
</comment>
<dbReference type="EMBL" id="JAAYEE010000098">
    <property type="protein sequence ID" value="NLW34986.1"/>
    <property type="molecule type" value="Genomic_DNA"/>
</dbReference>
<dbReference type="InterPro" id="IPR018189">
    <property type="entry name" value="Phosphoglucose_isomerase_CS"/>
</dbReference>
<reference evidence="11" key="1">
    <citation type="journal article" date="2020" name="Biotechnol. Biofuels">
        <title>New insights from the biogas microbiome by comprehensive genome-resolved metagenomics of nearly 1600 species originating from multiple anaerobic digesters.</title>
        <authorList>
            <person name="Campanaro S."/>
            <person name="Treu L."/>
            <person name="Rodriguez-R L.M."/>
            <person name="Kovalovszki A."/>
            <person name="Ziels R.M."/>
            <person name="Maus I."/>
            <person name="Zhu X."/>
            <person name="Kougias P.G."/>
            <person name="Basile A."/>
            <person name="Luo G."/>
            <person name="Schluter A."/>
            <person name="Konstantinidis K.T."/>
            <person name="Angelidaki I."/>
        </authorList>
    </citation>
    <scope>NUCLEOTIDE SEQUENCE</scope>
    <source>
        <strain evidence="11">AS06rmzACSIP_7</strain>
    </source>
</reference>
<comment type="similarity">
    <text evidence="2 8 9">Belongs to the GPI family.</text>
</comment>
<feature type="active site" description="Proton donor" evidence="8">
    <location>
        <position position="287"/>
    </location>
</feature>
<evidence type="ECO:0000256" key="4">
    <source>
        <dbReference type="ARBA" id="ARBA00022490"/>
    </source>
</evidence>
<feature type="domain" description="SIS" evidence="10">
    <location>
        <begin position="63"/>
        <end position="234"/>
    </location>
</feature>
<dbReference type="InterPro" id="IPR001347">
    <property type="entry name" value="SIS_dom"/>
</dbReference>
<evidence type="ECO:0000259" key="10">
    <source>
        <dbReference type="PROSITE" id="PS51464"/>
    </source>
</evidence>
<dbReference type="GO" id="GO:0005829">
    <property type="term" value="C:cytosol"/>
    <property type="evidence" value="ECO:0007669"/>
    <property type="project" value="TreeGrafter"/>
</dbReference>
<evidence type="ECO:0000256" key="2">
    <source>
        <dbReference type="ARBA" id="ARBA00006604"/>
    </source>
</evidence>
<dbReference type="PROSITE" id="PS51463">
    <property type="entry name" value="P_GLUCOSE_ISOMERASE_3"/>
    <property type="match status" value="1"/>
</dbReference>
<name>A0A971M3T0_9BACT</name>
<dbReference type="Pfam" id="PF00342">
    <property type="entry name" value="PGI"/>
    <property type="match status" value="2"/>
</dbReference>
<evidence type="ECO:0000256" key="5">
    <source>
        <dbReference type="ARBA" id="ARBA00023152"/>
    </source>
</evidence>
<dbReference type="GO" id="GO:0097367">
    <property type="term" value="F:carbohydrate derivative binding"/>
    <property type="evidence" value="ECO:0007669"/>
    <property type="project" value="InterPro"/>
</dbReference>
<gene>
    <name evidence="8" type="primary">pgi</name>
    <name evidence="11" type="ORF">GXY80_05810</name>
</gene>
<feature type="active site" evidence="8">
    <location>
        <position position="308"/>
    </location>
</feature>
<dbReference type="PRINTS" id="PR00662">
    <property type="entry name" value="G6PISOMERASE"/>
</dbReference>
<organism evidence="11 12">
    <name type="scientific">Syntrophorhabdus aromaticivorans</name>
    <dbReference type="NCBI Taxonomy" id="328301"/>
    <lineage>
        <taxon>Bacteria</taxon>
        <taxon>Pseudomonadati</taxon>
        <taxon>Thermodesulfobacteriota</taxon>
        <taxon>Syntrophorhabdia</taxon>
        <taxon>Syntrophorhabdales</taxon>
        <taxon>Syntrophorhabdaceae</taxon>
        <taxon>Syntrophorhabdus</taxon>
    </lineage>
</organism>
<reference evidence="11" key="2">
    <citation type="submission" date="2020-01" db="EMBL/GenBank/DDBJ databases">
        <authorList>
            <person name="Campanaro S."/>
        </authorList>
    </citation>
    <scope>NUCLEOTIDE SEQUENCE</scope>
    <source>
        <strain evidence="11">AS06rmzACSIP_7</strain>
    </source>
</reference>
<keyword evidence="3 8" id="KW-0312">Gluconeogenesis</keyword>
<dbReference type="PROSITE" id="PS00765">
    <property type="entry name" value="P_GLUCOSE_ISOMERASE_1"/>
    <property type="match status" value="1"/>
</dbReference>
<comment type="pathway">
    <text evidence="1 8 9">Carbohydrate degradation; glycolysis; D-glyceraldehyde 3-phosphate and glycerone phosphate from D-glucose: step 2/4.</text>
</comment>
<dbReference type="FunFam" id="3.40.50.10490:FF:000016">
    <property type="entry name" value="Glucose-6-phosphate isomerase"/>
    <property type="match status" value="1"/>
</dbReference>
<proteinExistence type="inferred from homology"/>
<comment type="subcellular location">
    <subcellularLocation>
        <location evidence="8">Cytoplasm</location>
    </subcellularLocation>
</comment>
<dbReference type="Gene3D" id="1.10.1390.10">
    <property type="match status" value="1"/>
</dbReference>
<dbReference type="InterPro" id="IPR046348">
    <property type="entry name" value="SIS_dom_sf"/>
</dbReference>
<dbReference type="GO" id="GO:0006094">
    <property type="term" value="P:gluconeogenesis"/>
    <property type="evidence" value="ECO:0007669"/>
    <property type="project" value="UniProtKB-UniRule"/>
</dbReference>
<keyword evidence="5 8" id="KW-0324">Glycolysis</keyword>
<evidence type="ECO:0000256" key="8">
    <source>
        <dbReference type="HAMAP-Rule" id="MF_00473"/>
    </source>
</evidence>
<feature type="active site" evidence="8">
    <location>
        <position position="420"/>
    </location>
</feature>
<dbReference type="PANTHER" id="PTHR11469:SF1">
    <property type="entry name" value="GLUCOSE-6-PHOSPHATE ISOMERASE"/>
    <property type="match status" value="1"/>
</dbReference>
<sequence length="452" mass="49959">MSIITLDIANTLVAAIGQGGVDRRELSFVSETLADYNRSLWDSPYPFMNLPFGRFQFTEMHTLAHSINTGGIRNLVLLGIGGSSLGTETIYHALLNPFHNLSEDARDNRPRYFILDNIDPHTINRVMDLIGRDKDHTVLVVISKSGETPETISQFMIFNELLKGSASMQDRIVLITDKDKGILKEIAGKEGYPVLSVPDGVGGRFSVLTPVGLFPSLLMGLDIDALMSGARDMALHIREKSSTMNMAMILAGVLYLMDKKGKHLHIMMPYCERLSAFADWFRQLEAESLGKGGCGPTPVKALGVTDQHSQLQLYIDGPKDKLVMLLYGGTETRPIPASFPYLEDLEYLQGKDLQDLFQAELAGTTLSLAEANTPNLTINIEEVSCYSLGALFFLFEMVVTYLGRLYNVNPFDQPGVELGKVYTKAIMGKKGFESEQAKMSARPPEPENTISF</sequence>
<dbReference type="SUPFAM" id="SSF53697">
    <property type="entry name" value="SIS domain"/>
    <property type="match status" value="1"/>
</dbReference>
<dbReference type="InterPro" id="IPR023096">
    <property type="entry name" value="G6P_Isomerase_C"/>
</dbReference>
<dbReference type="PROSITE" id="PS51464">
    <property type="entry name" value="SIS"/>
    <property type="match status" value="1"/>
</dbReference>
<evidence type="ECO:0000256" key="7">
    <source>
        <dbReference type="ARBA" id="ARBA00029321"/>
    </source>
</evidence>
<dbReference type="InterPro" id="IPR001672">
    <property type="entry name" value="G6P_Isomerase"/>
</dbReference>
<comment type="function">
    <text evidence="8">Catalyzes the reversible isomerization of glucose-6-phosphate to fructose-6-phosphate.</text>
</comment>
<evidence type="ECO:0000313" key="11">
    <source>
        <dbReference type="EMBL" id="NLW34986.1"/>
    </source>
</evidence>
<dbReference type="InterPro" id="IPR035476">
    <property type="entry name" value="SIS_PGI_1"/>
</dbReference>
<keyword evidence="6 8" id="KW-0413">Isomerase</keyword>
<evidence type="ECO:0000256" key="6">
    <source>
        <dbReference type="ARBA" id="ARBA00023235"/>
    </source>
</evidence>
<dbReference type="GO" id="GO:0004347">
    <property type="term" value="F:glucose-6-phosphate isomerase activity"/>
    <property type="evidence" value="ECO:0007669"/>
    <property type="project" value="UniProtKB-UniRule"/>
</dbReference>